<sequence length="138" mass="15703">MRGAMLKKEFFVLCTDNSLYRMIDRVDSSSRPIVELAAHGSDTAHLPIGTRLSGGMYVCVTADGILLEEKTSPLAALFTESSKAVHAWVQGFEHKPDPIDMRWQYDTAITLESIQGKDLYVIFEKLREMFFEEKSYVY</sequence>
<organism evidence="1 2">
    <name type="scientific">Candidatus Wolfebacteria bacterium RIFCSPHIGHO2_01_FULL_48_22</name>
    <dbReference type="NCBI Taxonomy" id="1802555"/>
    <lineage>
        <taxon>Bacteria</taxon>
        <taxon>Candidatus Wolfeibacteriota</taxon>
    </lineage>
</organism>
<reference evidence="1 2" key="1">
    <citation type="journal article" date="2016" name="Nat. Commun.">
        <title>Thousands of microbial genomes shed light on interconnected biogeochemical processes in an aquifer system.</title>
        <authorList>
            <person name="Anantharaman K."/>
            <person name="Brown C.T."/>
            <person name="Hug L.A."/>
            <person name="Sharon I."/>
            <person name="Castelle C.J."/>
            <person name="Probst A.J."/>
            <person name="Thomas B.C."/>
            <person name="Singh A."/>
            <person name="Wilkins M.J."/>
            <person name="Karaoz U."/>
            <person name="Brodie E.L."/>
            <person name="Williams K.H."/>
            <person name="Hubbard S.S."/>
            <person name="Banfield J.F."/>
        </authorList>
    </citation>
    <scope>NUCLEOTIDE SEQUENCE [LARGE SCALE GENOMIC DNA]</scope>
</reference>
<comment type="caution">
    <text evidence="1">The sequence shown here is derived from an EMBL/GenBank/DDBJ whole genome shotgun (WGS) entry which is preliminary data.</text>
</comment>
<proteinExistence type="predicted"/>
<evidence type="ECO:0000313" key="1">
    <source>
        <dbReference type="EMBL" id="OGM91851.1"/>
    </source>
</evidence>
<dbReference type="STRING" id="1802555.A2755_00590"/>
<name>A0A1F8DTA2_9BACT</name>
<gene>
    <name evidence="1" type="ORF">A2755_00590</name>
</gene>
<protein>
    <submittedName>
        <fullName evidence="1">Uncharacterized protein</fullName>
    </submittedName>
</protein>
<evidence type="ECO:0000313" key="2">
    <source>
        <dbReference type="Proteomes" id="UP000177029"/>
    </source>
</evidence>
<dbReference type="EMBL" id="MGIP01000005">
    <property type="protein sequence ID" value="OGM91851.1"/>
    <property type="molecule type" value="Genomic_DNA"/>
</dbReference>
<dbReference type="Proteomes" id="UP000177029">
    <property type="component" value="Unassembled WGS sequence"/>
</dbReference>
<accession>A0A1F8DTA2</accession>
<dbReference type="AlphaFoldDB" id="A0A1F8DTA2"/>